<feature type="transmembrane region" description="Helical" evidence="2">
    <location>
        <begin position="64"/>
        <end position="87"/>
    </location>
</feature>
<evidence type="ECO:0000256" key="1">
    <source>
        <dbReference type="SAM" id="MobiDB-lite"/>
    </source>
</evidence>
<feature type="region of interest" description="Disordered" evidence="1">
    <location>
        <begin position="1"/>
        <end position="52"/>
    </location>
</feature>
<evidence type="ECO:0000259" key="3">
    <source>
        <dbReference type="Pfam" id="PF23636"/>
    </source>
</evidence>
<comment type="caution">
    <text evidence="4">The sequence shown here is derived from an EMBL/GenBank/DDBJ whole genome shotgun (WGS) entry which is preliminary data.</text>
</comment>
<dbReference type="AlphaFoldDB" id="A0A426JR67"/>
<sequence length="182" mass="19498">MSSPDTGRHAAGDQRTERMPQQPAPEQRTGQQQSEQPTAEQRAPEQGREWAVSRAPVTAAESGWLAFGGWMLILVGAFNIIAGFTSLLRPEYFVVGGGELLVLNFGAWGWIWLAFGVVQVVAGAGCLSGQRWARIAGIAIAGLSAIGHLTFLAAFPIWELVSIVLAILVMYALVVPDKRATA</sequence>
<keyword evidence="5" id="KW-1185">Reference proteome</keyword>
<keyword evidence="2" id="KW-0812">Transmembrane</keyword>
<dbReference type="Pfam" id="PF23636">
    <property type="entry name" value="DUF7144"/>
    <property type="match status" value="1"/>
</dbReference>
<protein>
    <recommendedName>
        <fullName evidence="3">DUF7144 domain-containing protein</fullName>
    </recommendedName>
</protein>
<organism evidence="4 5">
    <name type="scientific">Saccharopolyspora rhizosphaerae</name>
    <dbReference type="NCBI Taxonomy" id="2492662"/>
    <lineage>
        <taxon>Bacteria</taxon>
        <taxon>Bacillati</taxon>
        <taxon>Actinomycetota</taxon>
        <taxon>Actinomycetes</taxon>
        <taxon>Pseudonocardiales</taxon>
        <taxon>Pseudonocardiaceae</taxon>
        <taxon>Saccharopolyspora</taxon>
    </lineage>
</organism>
<evidence type="ECO:0000313" key="5">
    <source>
        <dbReference type="Proteomes" id="UP000274515"/>
    </source>
</evidence>
<evidence type="ECO:0000256" key="2">
    <source>
        <dbReference type="SAM" id="Phobius"/>
    </source>
</evidence>
<name>A0A426JR67_9PSEU</name>
<feature type="transmembrane region" description="Helical" evidence="2">
    <location>
        <begin position="132"/>
        <end position="151"/>
    </location>
</feature>
<feature type="transmembrane region" description="Helical" evidence="2">
    <location>
        <begin position="107"/>
        <end position="127"/>
    </location>
</feature>
<feature type="compositionally biased region" description="Basic and acidic residues" evidence="1">
    <location>
        <begin position="1"/>
        <end position="18"/>
    </location>
</feature>
<keyword evidence="2" id="KW-0472">Membrane</keyword>
<feature type="transmembrane region" description="Helical" evidence="2">
    <location>
        <begin position="157"/>
        <end position="175"/>
    </location>
</feature>
<proteinExistence type="predicted"/>
<dbReference type="Proteomes" id="UP000274515">
    <property type="component" value="Unassembled WGS sequence"/>
</dbReference>
<gene>
    <name evidence="4" type="ORF">EIL87_16640</name>
</gene>
<feature type="domain" description="DUF7144" evidence="3">
    <location>
        <begin position="64"/>
        <end position="176"/>
    </location>
</feature>
<accession>A0A426JR67</accession>
<keyword evidence="2" id="KW-1133">Transmembrane helix</keyword>
<dbReference type="InterPro" id="IPR055568">
    <property type="entry name" value="DUF7144"/>
</dbReference>
<evidence type="ECO:0000313" key="4">
    <source>
        <dbReference type="EMBL" id="RRO15642.1"/>
    </source>
</evidence>
<dbReference type="OrthoDB" id="4482242at2"/>
<feature type="compositionally biased region" description="Polar residues" evidence="1">
    <location>
        <begin position="28"/>
        <end position="39"/>
    </location>
</feature>
<reference evidence="4 5" key="1">
    <citation type="submission" date="2018-11" db="EMBL/GenBank/DDBJ databases">
        <title>Saccharopolyspora rhizosphaerae sp. nov., an actinomycete isolated from rhizosphere soil in Thailand.</title>
        <authorList>
            <person name="Intra B."/>
            <person name="Euanorasetr J."/>
            <person name="Take A."/>
            <person name="Inahashi Y."/>
            <person name="Mori M."/>
            <person name="Panbangred W."/>
            <person name="Matsumoto A."/>
        </authorList>
    </citation>
    <scope>NUCLEOTIDE SEQUENCE [LARGE SCALE GENOMIC DNA]</scope>
    <source>
        <strain evidence="4 5">H219</strain>
    </source>
</reference>
<dbReference type="RefSeq" id="WP_125091439.1">
    <property type="nucleotide sequence ID" value="NZ_RSAA01000015.1"/>
</dbReference>
<dbReference type="EMBL" id="RSAA01000015">
    <property type="protein sequence ID" value="RRO15642.1"/>
    <property type="molecule type" value="Genomic_DNA"/>
</dbReference>